<evidence type="ECO:0000313" key="1">
    <source>
        <dbReference type="EMBL" id="XBX82861.1"/>
    </source>
</evidence>
<sequence length="117" mass="12177">MTDPASFSSETFRVLRVSAAAALAAGGGIRAALRHPGGAADLHLDLPADPEGPADFIVIESGNGRAASTRAWVRQGGTDVEPMYDFFAATPAQFPARSFPLAALQPRGARSADPIMR</sequence>
<proteinExistence type="predicted"/>
<protein>
    <recommendedName>
        <fullName evidence="2">Siderophore-interacting protein</fullName>
    </recommendedName>
</protein>
<gene>
    <name evidence="1" type="ORF">ABIQ69_02770</name>
</gene>
<accession>A0AAU7W7L3</accession>
<reference evidence="1" key="1">
    <citation type="submission" date="2024-05" db="EMBL/GenBank/DDBJ databases">
        <authorList>
            <person name="Yu L."/>
        </authorList>
    </citation>
    <scope>NUCLEOTIDE SEQUENCE</scope>
    <source>
        <strain evidence="1">G08B096</strain>
    </source>
</reference>
<evidence type="ECO:0008006" key="2">
    <source>
        <dbReference type="Google" id="ProtNLM"/>
    </source>
</evidence>
<dbReference type="AlphaFoldDB" id="A0AAU7W7L3"/>
<organism evidence="1">
    <name type="scientific">Agromyces sp. G08B096</name>
    <dbReference type="NCBI Taxonomy" id="3156399"/>
    <lineage>
        <taxon>Bacteria</taxon>
        <taxon>Bacillati</taxon>
        <taxon>Actinomycetota</taxon>
        <taxon>Actinomycetes</taxon>
        <taxon>Micrococcales</taxon>
        <taxon>Microbacteriaceae</taxon>
        <taxon>Agromyces</taxon>
    </lineage>
</organism>
<dbReference type="RefSeq" id="WP_350348877.1">
    <property type="nucleotide sequence ID" value="NZ_CP158374.1"/>
</dbReference>
<name>A0AAU7W7L3_9MICO</name>
<dbReference type="EMBL" id="CP158374">
    <property type="protein sequence ID" value="XBX82861.1"/>
    <property type="molecule type" value="Genomic_DNA"/>
</dbReference>